<evidence type="ECO:0000256" key="3">
    <source>
        <dbReference type="ARBA" id="ARBA00022833"/>
    </source>
</evidence>
<feature type="domain" description="MYND-type" evidence="5">
    <location>
        <begin position="166"/>
        <end position="208"/>
    </location>
</feature>
<dbReference type="GO" id="GO:0008270">
    <property type="term" value="F:zinc ion binding"/>
    <property type="evidence" value="ECO:0007669"/>
    <property type="project" value="UniProtKB-KW"/>
</dbReference>
<dbReference type="Proteomes" id="UP001302745">
    <property type="component" value="Unassembled WGS sequence"/>
</dbReference>
<protein>
    <recommendedName>
        <fullName evidence="5">MYND-type domain-containing protein</fullName>
    </recommendedName>
</protein>
<evidence type="ECO:0000256" key="1">
    <source>
        <dbReference type="ARBA" id="ARBA00022723"/>
    </source>
</evidence>
<comment type="caution">
    <text evidence="6">The sequence shown here is derived from an EMBL/GenBank/DDBJ whole genome shotgun (WGS) entry which is preliminary data.</text>
</comment>
<sequence>MGRWGHCDNDCDRASELAGEIVGAYDGPEYNALCALGHCRIVGEAGDAVDDSSALERVRQKLDTGLGDKLLDKHRALVVAASGPWEKHEAKYQVAILGTLMMSTGAEIKDYHLQYLRQLGSEVQCNETFTLPFADTGFCGPGKRQFLVALDNYRPGTPRNFNQACCHACGKTKQDTGTAPLMCNGCRRAWFCDKDCQRSLWSVHKRNCGGNRNSSTGLGFEMLNV</sequence>
<dbReference type="InterPro" id="IPR002893">
    <property type="entry name" value="Znf_MYND"/>
</dbReference>
<dbReference type="PROSITE" id="PS50865">
    <property type="entry name" value="ZF_MYND_2"/>
    <property type="match status" value="1"/>
</dbReference>
<keyword evidence="3" id="KW-0862">Zinc</keyword>
<dbReference type="Gene3D" id="6.10.140.2220">
    <property type="match status" value="1"/>
</dbReference>
<dbReference type="Pfam" id="PF01753">
    <property type="entry name" value="zf-MYND"/>
    <property type="match status" value="1"/>
</dbReference>
<reference evidence="6" key="1">
    <citation type="journal article" date="2023" name="Mol. Phylogenet. Evol.">
        <title>Genome-scale phylogeny and comparative genomics of the fungal order Sordariales.</title>
        <authorList>
            <person name="Hensen N."/>
            <person name="Bonometti L."/>
            <person name="Westerberg I."/>
            <person name="Brannstrom I.O."/>
            <person name="Guillou S."/>
            <person name="Cros-Aarteil S."/>
            <person name="Calhoun S."/>
            <person name="Haridas S."/>
            <person name="Kuo A."/>
            <person name="Mondo S."/>
            <person name="Pangilinan J."/>
            <person name="Riley R."/>
            <person name="LaButti K."/>
            <person name="Andreopoulos B."/>
            <person name="Lipzen A."/>
            <person name="Chen C."/>
            <person name="Yan M."/>
            <person name="Daum C."/>
            <person name="Ng V."/>
            <person name="Clum A."/>
            <person name="Steindorff A."/>
            <person name="Ohm R.A."/>
            <person name="Martin F."/>
            <person name="Silar P."/>
            <person name="Natvig D.O."/>
            <person name="Lalanne C."/>
            <person name="Gautier V."/>
            <person name="Ament-Velasquez S.L."/>
            <person name="Kruys A."/>
            <person name="Hutchinson M.I."/>
            <person name="Powell A.J."/>
            <person name="Barry K."/>
            <person name="Miller A.N."/>
            <person name="Grigoriev I.V."/>
            <person name="Debuchy R."/>
            <person name="Gladieux P."/>
            <person name="Hiltunen Thoren M."/>
            <person name="Johannesson H."/>
        </authorList>
    </citation>
    <scope>NUCLEOTIDE SEQUENCE</scope>
    <source>
        <strain evidence="6">CBS 538.74</strain>
    </source>
</reference>
<proteinExistence type="predicted"/>
<gene>
    <name evidence="6" type="ORF">C8A00DRAFT_37412</name>
</gene>
<accession>A0AAN6VH12</accession>
<name>A0AAN6VH12_9PEZI</name>
<evidence type="ECO:0000313" key="7">
    <source>
        <dbReference type="Proteomes" id="UP001302745"/>
    </source>
</evidence>
<dbReference type="SUPFAM" id="SSF144232">
    <property type="entry name" value="HIT/MYND zinc finger-like"/>
    <property type="match status" value="1"/>
</dbReference>
<keyword evidence="1" id="KW-0479">Metal-binding</keyword>
<evidence type="ECO:0000259" key="5">
    <source>
        <dbReference type="PROSITE" id="PS50865"/>
    </source>
</evidence>
<organism evidence="6 7">
    <name type="scientific">Chaetomidium leptoderma</name>
    <dbReference type="NCBI Taxonomy" id="669021"/>
    <lineage>
        <taxon>Eukaryota</taxon>
        <taxon>Fungi</taxon>
        <taxon>Dikarya</taxon>
        <taxon>Ascomycota</taxon>
        <taxon>Pezizomycotina</taxon>
        <taxon>Sordariomycetes</taxon>
        <taxon>Sordariomycetidae</taxon>
        <taxon>Sordariales</taxon>
        <taxon>Chaetomiaceae</taxon>
        <taxon>Chaetomidium</taxon>
    </lineage>
</organism>
<keyword evidence="2 4" id="KW-0863">Zinc-finger</keyword>
<evidence type="ECO:0000313" key="6">
    <source>
        <dbReference type="EMBL" id="KAK4149986.1"/>
    </source>
</evidence>
<dbReference type="EMBL" id="MU857106">
    <property type="protein sequence ID" value="KAK4149986.1"/>
    <property type="molecule type" value="Genomic_DNA"/>
</dbReference>
<evidence type="ECO:0000256" key="4">
    <source>
        <dbReference type="PROSITE-ProRule" id="PRU00134"/>
    </source>
</evidence>
<dbReference type="AlphaFoldDB" id="A0AAN6VH12"/>
<evidence type="ECO:0000256" key="2">
    <source>
        <dbReference type="ARBA" id="ARBA00022771"/>
    </source>
</evidence>
<keyword evidence="7" id="KW-1185">Reference proteome</keyword>
<reference evidence="6" key="2">
    <citation type="submission" date="2023-05" db="EMBL/GenBank/DDBJ databases">
        <authorList>
            <consortium name="Lawrence Berkeley National Laboratory"/>
            <person name="Steindorff A."/>
            <person name="Hensen N."/>
            <person name="Bonometti L."/>
            <person name="Westerberg I."/>
            <person name="Brannstrom I.O."/>
            <person name="Guillou S."/>
            <person name="Cros-Aarteil S."/>
            <person name="Calhoun S."/>
            <person name="Haridas S."/>
            <person name="Kuo A."/>
            <person name="Mondo S."/>
            <person name="Pangilinan J."/>
            <person name="Riley R."/>
            <person name="Labutti K."/>
            <person name="Andreopoulos B."/>
            <person name="Lipzen A."/>
            <person name="Chen C."/>
            <person name="Yanf M."/>
            <person name="Daum C."/>
            <person name="Ng V."/>
            <person name="Clum A."/>
            <person name="Ohm R."/>
            <person name="Martin F."/>
            <person name="Silar P."/>
            <person name="Natvig D."/>
            <person name="Lalanne C."/>
            <person name="Gautier V."/>
            <person name="Ament-Velasquez S.L."/>
            <person name="Kruys A."/>
            <person name="Hutchinson M.I."/>
            <person name="Powell A.J."/>
            <person name="Barry K."/>
            <person name="Miller A.N."/>
            <person name="Grigoriev I.V."/>
            <person name="Debuchy R."/>
            <person name="Gladieux P."/>
            <person name="Thoren M.H."/>
            <person name="Johannesson H."/>
        </authorList>
    </citation>
    <scope>NUCLEOTIDE SEQUENCE</scope>
    <source>
        <strain evidence="6">CBS 538.74</strain>
    </source>
</reference>